<dbReference type="Pfam" id="PF00027">
    <property type="entry name" value="cNMP_binding"/>
    <property type="match status" value="1"/>
</dbReference>
<dbReference type="RefSeq" id="WP_116774963.1">
    <property type="nucleotide sequence ID" value="NZ_QDKG01000001.1"/>
</dbReference>
<evidence type="ECO:0000313" key="2">
    <source>
        <dbReference type="EMBL" id="PVH27109.1"/>
    </source>
</evidence>
<dbReference type="PROSITE" id="PS50042">
    <property type="entry name" value="CNMP_BINDING_3"/>
    <property type="match status" value="1"/>
</dbReference>
<organism evidence="2 3">
    <name type="scientific">Sphingobacterium corticibacter</name>
    <dbReference type="NCBI Taxonomy" id="2171749"/>
    <lineage>
        <taxon>Bacteria</taxon>
        <taxon>Pseudomonadati</taxon>
        <taxon>Bacteroidota</taxon>
        <taxon>Sphingobacteriia</taxon>
        <taxon>Sphingobacteriales</taxon>
        <taxon>Sphingobacteriaceae</taxon>
        <taxon>Sphingobacterium</taxon>
    </lineage>
</organism>
<dbReference type="InterPro" id="IPR014710">
    <property type="entry name" value="RmlC-like_jellyroll"/>
</dbReference>
<dbReference type="InterPro" id="IPR018490">
    <property type="entry name" value="cNMP-bd_dom_sf"/>
</dbReference>
<feature type="domain" description="Cyclic nucleotide-binding" evidence="1">
    <location>
        <begin position="13"/>
        <end position="116"/>
    </location>
</feature>
<evidence type="ECO:0000259" key="1">
    <source>
        <dbReference type="PROSITE" id="PS50042"/>
    </source>
</evidence>
<dbReference type="AlphaFoldDB" id="A0A2T8HNT0"/>
<protein>
    <recommendedName>
        <fullName evidence="1">Cyclic nucleotide-binding domain-containing protein</fullName>
    </recommendedName>
</protein>
<dbReference type="SUPFAM" id="SSF51206">
    <property type="entry name" value="cAMP-binding domain-like"/>
    <property type="match status" value="1"/>
</dbReference>
<sequence>MMIQEKFKNSLSAIIDMEDTEWEKLYSAFELQQVPAGTVLTRIGGTERKLYFIVQGIVRLYCIGSKQQDVTVFLFKEHHFASSYQSFLTQELSDQALETLEPCTLMVINRRDFDKLHETVPKVNQLTRIIAEQRFINAQRIFSSHITQTPEQRYLNFERQQGDLLLRVPHHIIASFLGITSVSLSRIRNRVCRK</sequence>
<accession>A0A2T8HNT0</accession>
<keyword evidence="3" id="KW-1185">Reference proteome</keyword>
<reference evidence="2 3" key="1">
    <citation type="submission" date="2018-04" db="EMBL/GenBank/DDBJ databases">
        <title>Sphingobacterium cortibacter sp. nov.</title>
        <authorList>
            <person name="Li Y."/>
        </authorList>
    </citation>
    <scope>NUCLEOTIDE SEQUENCE [LARGE SCALE GENOMIC DNA]</scope>
    <source>
        <strain evidence="2 3">2c-3</strain>
    </source>
</reference>
<dbReference type="OrthoDB" id="758145at2"/>
<dbReference type="Proteomes" id="UP000245627">
    <property type="component" value="Unassembled WGS sequence"/>
</dbReference>
<gene>
    <name evidence="2" type="ORF">DC487_05800</name>
</gene>
<dbReference type="EMBL" id="QDKG01000001">
    <property type="protein sequence ID" value="PVH27109.1"/>
    <property type="molecule type" value="Genomic_DNA"/>
</dbReference>
<name>A0A2T8HNT0_9SPHI</name>
<dbReference type="Gene3D" id="2.60.120.10">
    <property type="entry name" value="Jelly Rolls"/>
    <property type="match status" value="1"/>
</dbReference>
<proteinExistence type="predicted"/>
<dbReference type="CDD" id="cd00038">
    <property type="entry name" value="CAP_ED"/>
    <property type="match status" value="1"/>
</dbReference>
<comment type="caution">
    <text evidence="2">The sequence shown here is derived from an EMBL/GenBank/DDBJ whole genome shotgun (WGS) entry which is preliminary data.</text>
</comment>
<evidence type="ECO:0000313" key="3">
    <source>
        <dbReference type="Proteomes" id="UP000245627"/>
    </source>
</evidence>
<dbReference type="InterPro" id="IPR000595">
    <property type="entry name" value="cNMP-bd_dom"/>
</dbReference>